<name>A0AA91A246_9BACT</name>
<proteinExistence type="predicted"/>
<reference evidence="3" key="1">
    <citation type="submission" date="2019-09" db="EMBL/GenBank/DDBJ databases">
        <title>Distinct polysaccharide growth profiles of human intestinal Prevotella copri isolates.</title>
        <authorList>
            <person name="Fehlner-Peach H."/>
            <person name="Magnabosco C."/>
            <person name="Raghavan V."/>
            <person name="Scher J.U."/>
            <person name="Tett A."/>
            <person name="Cox L.M."/>
            <person name="Gottsegen C."/>
            <person name="Watters A."/>
            <person name="Wiltshire- Gordon J.D."/>
            <person name="Segata N."/>
            <person name="Bonneau R."/>
            <person name="Littman D.R."/>
        </authorList>
    </citation>
    <scope>NUCLEOTIDE SEQUENCE [LARGE SCALE GENOMIC DNA]</scope>
    <source>
        <strain evidence="3">iA624</strain>
    </source>
</reference>
<accession>A0AA91A246</accession>
<gene>
    <name evidence="2" type="ORF">F7D57_02675</name>
</gene>
<protein>
    <submittedName>
        <fullName evidence="2">Uncharacterized protein</fullName>
    </submittedName>
</protein>
<evidence type="ECO:0000313" key="3">
    <source>
        <dbReference type="Proteomes" id="UP000405805"/>
    </source>
</evidence>
<evidence type="ECO:0000256" key="1">
    <source>
        <dbReference type="SAM" id="MobiDB-lite"/>
    </source>
</evidence>
<dbReference type="EMBL" id="VZBP01000042">
    <property type="protein sequence ID" value="MQO08647.1"/>
    <property type="molecule type" value="Genomic_DNA"/>
</dbReference>
<dbReference type="Proteomes" id="UP000405805">
    <property type="component" value="Unassembled WGS sequence"/>
</dbReference>
<sequence length="516" mass="55981">MSVITRLIKFLRVGVGISNTDLEYAESTSQTTAPTEGWQTTAPKWRKGYYIWSRTHIYYTDGNEKVSTPMCLSVARSIDRIEECYYSSTSSTAITGGAWAKGKSPAWVSGRFIWTKSIIYFTDGTSTETTPICCTGGQGPQGKPGENGKDGADGAAGKDGADGAAGKDAINIQFSMPTIIHKKSQFAGTYAIDVRAYKAGVELACSVSVEVPSNYASSVKASVINNDKGKRVIVVIGANIDVYTNLAVAVKVEDVTYEYTIPVKTIADGEDGKRGETGATLRGPQSWENCGNGYSFESGASGEEWKDVVIYNSGYYSCIKSHVRTETNFPGSAEDQNNHYWRLGSPIEMVIAKIILTQYQLVDNLGVKVIEMKDENGKIMFLAKDGKVICNGGIFQNISVSGDISVGRLRYNENTVNDGTSVINGSFIRGGGTYVLPHLSDGEFMRIVVFNPIITRSTPLATLKGEQEMDAFMAAGSSFFLNREATIGVYGWCELIGTSQNGHTIWVYSVVENKQN</sequence>
<dbReference type="RefSeq" id="WP_153096264.1">
    <property type="nucleotide sequence ID" value="NZ_VZBP01000042.1"/>
</dbReference>
<comment type="caution">
    <text evidence="2">The sequence shown here is derived from an EMBL/GenBank/DDBJ whole genome shotgun (WGS) entry which is preliminary data.</text>
</comment>
<dbReference type="AlphaFoldDB" id="A0AA91A246"/>
<evidence type="ECO:0000313" key="2">
    <source>
        <dbReference type="EMBL" id="MQO08647.1"/>
    </source>
</evidence>
<feature type="region of interest" description="Disordered" evidence="1">
    <location>
        <begin position="135"/>
        <end position="160"/>
    </location>
</feature>
<organism evidence="2 3">
    <name type="scientific">Segatella copri</name>
    <dbReference type="NCBI Taxonomy" id="165179"/>
    <lineage>
        <taxon>Bacteria</taxon>
        <taxon>Pseudomonadati</taxon>
        <taxon>Bacteroidota</taxon>
        <taxon>Bacteroidia</taxon>
        <taxon>Bacteroidales</taxon>
        <taxon>Prevotellaceae</taxon>
        <taxon>Segatella</taxon>
    </lineage>
</organism>